<evidence type="ECO:0000256" key="2">
    <source>
        <dbReference type="ARBA" id="ARBA00006275"/>
    </source>
</evidence>
<dbReference type="Proteomes" id="UP000238426">
    <property type="component" value="Unassembled WGS sequence"/>
</dbReference>
<dbReference type="InterPro" id="IPR012944">
    <property type="entry name" value="SusD_RagB_dom"/>
</dbReference>
<keyword evidence="4" id="KW-0472">Membrane</keyword>
<dbReference type="GO" id="GO:0009279">
    <property type="term" value="C:cell outer membrane"/>
    <property type="evidence" value="ECO:0007669"/>
    <property type="project" value="UniProtKB-SubCell"/>
</dbReference>
<evidence type="ECO:0000256" key="3">
    <source>
        <dbReference type="ARBA" id="ARBA00022729"/>
    </source>
</evidence>
<dbReference type="OrthoDB" id="5694214at2"/>
<evidence type="ECO:0000313" key="8">
    <source>
        <dbReference type="EMBL" id="PSG90651.1"/>
    </source>
</evidence>
<dbReference type="Pfam" id="PF07980">
    <property type="entry name" value="SusD_RagB"/>
    <property type="match status" value="1"/>
</dbReference>
<keyword evidence="9" id="KW-1185">Reference proteome</keyword>
<dbReference type="InterPro" id="IPR011990">
    <property type="entry name" value="TPR-like_helical_dom_sf"/>
</dbReference>
<accession>A0A2T1NDX4</accession>
<protein>
    <submittedName>
        <fullName evidence="8">RagB/SusD family nutrient uptake outer membrane protein</fullName>
    </submittedName>
</protein>
<gene>
    <name evidence="8" type="ORF">C7H52_05060</name>
</gene>
<feature type="chain" id="PRO_5015667706" evidence="6">
    <location>
        <begin position="21"/>
        <end position="520"/>
    </location>
</feature>
<reference evidence="8 9" key="1">
    <citation type="submission" date="2018-03" db="EMBL/GenBank/DDBJ databases">
        <title>Mesoflavibacter sp. HG37 and Mesoflavibacter sp. HG96 sp.nov., two marine bacteria isolated from seawater of Western Pacific Ocean.</title>
        <authorList>
            <person name="Cheng H."/>
            <person name="Wu Y.-H."/>
            <person name="Guo L.-L."/>
            <person name="Xu X.-W."/>
        </authorList>
    </citation>
    <scope>NUCLEOTIDE SEQUENCE [LARGE SCALE GENOMIC DNA]</scope>
    <source>
        <strain evidence="8 9">KCTC 32269</strain>
    </source>
</reference>
<dbReference type="SUPFAM" id="SSF48452">
    <property type="entry name" value="TPR-like"/>
    <property type="match status" value="1"/>
</dbReference>
<dbReference type="Gene3D" id="1.10.3780.10">
    <property type="entry name" value="SusD-like"/>
    <property type="match status" value="1"/>
</dbReference>
<evidence type="ECO:0000256" key="5">
    <source>
        <dbReference type="ARBA" id="ARBA00023237"/>
    </source>
</evidence>
<sequence length="520" mass="57431">MKKITLIIASIILISGSSCVNDLETKPKVNLSLEDLLDSDPNAVEGILAKLYASYALTGTDGPGSADITAQDAGESGFLRAIINLQDFTADGMKNRWGDGGLDPLTTTTNWTDNNKFFRLFYDRAYFTIPQCNNLISILNNNDFENSEVIKSEARLLRALSYFYLIDTFGKGVLATEENLGQSTPLPESSRSELFNYVEAELLEIETILPDRIGYGRVNRFVANMLLAKLYINAEVYIGVPRYNDAVTQLNKVIGEGGYTLDPNFVHLFSGDNDSSPEIIFPILADPVSNQSYGNTTYIVNGNMNSATMPTLDFGNLGGVFAWAGHRATKSWYGLFGNSAADLANATDRRAGLFWTDGHNFEMNDYREWTDGFPSTKFRNTGANTTISPSEFSGTDFPLYRLADAYLMYAECALRGATNASIGDALNYVNLVRNRSVATPITSGELTLDFIIDERARELNLEGHRRTDLIRFNRFTGGSYIWSWKGGTFNGTAIPEAYKLFPIPVSALNSNPNLQQNPGF</sequence>
<dbReference type="PROSITE" id="PS51257">
    <property type="entry name" value="PROKAR_LIPOPROTEIN"/>
    <property type="match status" value="1"/>
</dbReference>
<dbReference type="AlphaFoldDB" id="A0A2T1NDX4"/>
<dbReference type="RefSeq" id="WP_106462792.1">
    <property type="nucleotide sequence ID" value="NZ_PXOQ01000007.1"/>
</dbReference>
<comment type="caution">
    <text evidence="8">The sequence shown here is derived from an EMBL/GenBank/DDBJ whole genome shotgun (WGS) entry which is preliminary data.</text>
</comment>
<organism evidence="8 9">
    <name type="scientific">Aurantibacter aestuarii</name>
    <dbReference type="NCBI Taxonomy" id="1266046"/>
    <lineage>
        <taxon>Bacteria</taxon>
        <taxon>Pseudomonadati</taxon>
        <taxon>Bacteroidota</taxon>
        <taxon>Flavobacteriia</taxon>
        <taxon>Flavobacteriales</taxon>
        <taxon>Flavobacteriaceae</taxon>
        <taxon>Aurantibacter</taxon>
    </lineage>
</organism>
<evidence type="ECO:0000313" key="9">
    <source>
        <dbReference type="Proteomes" id="UP000238426"/>
    </source>
</evidence>
<dbReference type="EMBL" id="PXOQ01000007">
    <property type="protein sequence ID" value="PSG90651.1"/>
    <property type="molecule type" value="Genomic_DNA"/>
</dbReference>
<proteinExistence type="inferred from homology"/>
<feature type="signal peptide" evidence="6">
    <location>
        <begin position="1"/>
        <end position="20"/>
    </location>
</feature>
<name>A0A2T1NDX4_9FLAO</name>
<keyword evidence="5" id="KW-0998">Cell outer membrane</keyword>
<keyword evidence="3 6" id="KW-0732">Signal</keyword>
<dbReference type="Gene3D" id="1.25.40.10">
    <property type="entry name" value="Tetratricopeptide repeat domain"/>
    <property type="match status" value="1"/>
</dbReference>
<dbReference type="Gene3D" id="1.25.40.390">
    <property type="match status" value="1"/>
</dbReference>
<evidence type="ECO:0000256" key="4">
    <source>
        <dbReference type="ARBA" id="ARBA00023136"/>
    </source>
</evidence>
<evidence type="ECO:0000256" key="1">
    <source>
        <dbReference type="ARBA" id="ARBA00004442"/>
    </source>
</evidence>
<evidence type="ECO:0000259" key="7">
    <source>
        <dbReference type="Pfam" id="PF07980"/>
    </source>
</evidence>
<evidence type="ECO:0000256" key="6">
    <source>
        <dbReference type="SAM" id="SignalP"/>
    </source>
</evidence>
<feature type="domain" description="RagB/SusD" evidence="7">
    <location>
        <begin position="366"/>
        <end position="520"/>
    </location>
</feature>
<comment type="similarity">
    <text evidence="2">Belongs to the SusD family.</text>
</comment>
<comment type="subcellular location">
    <subcellularLocation>
        <location evidence="1">Cell outer membrane</location>
    </subcellularLocation>
</comment>